<keyword evidence="1" id="KW-0472">Membrane</keyword>
<keyword evidence="1" id="KW-1133">Transmembrane helix</keyword>
<evidence type="ECO:0000313" key="2">
    <source>
        <dbReference type="EMBL" id="VFR20035.1"/>
    </source>
</evidence>
<feature type="transmembrane region" description="Helical" evidence="1">
    <location>
        <begin position="23"/>
        <end position="48"/>
    </location>
</feature>
<evidence type="ECO:0000256" key="1">
    <source>
        <dbReference type="SAM" id="Phobius"/>
    </source>
</evidence>
<dbReference type="EMBL" id="CAADIB010000005">
    <property type="protein sequence ID" value="VFR25124.1"/>
    <property type="molecule type" value="Genomic_DNA"/>
</dbReference>
<dbReference type="AlphaFoldDB" id="A0A484P317"/>
<dbReference type="EMBL" id="CAADHZ010000005">
    <property type="protein sequence ID" value="VFR20035.1"/>
    <property type="molecule type" value="Genomic_DNA"/>
</dbReference>
<organism evidence="2">
    <name type="scientific">plant metagenome</name>
    <dbReference type="NCBI Taxonomy" id="1297885"/>
    <lineage>
        <taxon>unclassified sequences</taxon>
        <taxon>metagenomes</taxon>
        <taxon>organismal metagenomes</taxon>
    </lineage>
</organism>
<reference evidence="2" key="1">
    <citation type="submission" date="2019-03" db="EMBL/GenBank/DDBJ databases">
        <authorList>
            <person name="Danneels B."/>
        </authorList>
    </citation>
    <scope>NUCLEOTIDE SEQUENCE</scope>
</reference>
<accession>A0A484P317</accession>
<feature type="transmembrane region" description="Helical" evidence="1">
    <location>
        <begin position="87"/>
        <end position="106"/>
    </location>
</feature>
<dbReference type="SUPFAM" id="SSF55961">
    <property type="entry name" value="Bet v1-like"/>
    <property type="match status" value="1"/>
</dbReference>
<protein>
    <submittedName>
        <fullName evidence="2">Uncharacterized protein</fullName>
    </submittedName>
</protein>
<evidence type="ECO:0000313" key="3">
    <source>
        <dbReference type="EMBL" id="VFR25124.1"/>
    </source>
</evidence>
<feature type="transmembrane region" description="Helical" evidence="1">
    <location>
        <begin position="112"/>
        <end position="134"/>
    </location>
</feature>
<feature type="transmembrane region" description="Helical" evidence="1">
    <location>
        <begin position="54"/>
        <end position="75"/>
    </location>
</feature>
<dbReference type="Gene3D" id="3.30.530.20">
    <property type="match status" value="1"/>
</dbReference>
<sequence length="347" mass="37896">MSPDTPPAEVPVRYWQRPAQRAFLAALGGVLLGALVSLGLYAVLAGFTPLKREFVSGMGLFGLPFFMGAATVCLSPPARQARWGYRILAPWVSVLIVFLGLVIVAVETLICLVMLAPVLFPAASLGGVLAGWLLTRWRQRAAQRATLASVLVLPILLGPLEPMVVPTQVEHITVSDRIVIAAAPGAVWATLVQVPDIRDSELQPSFSHAIGLPRPRAALMTGQGVGAVRDLYWEDNVRFREHVTAWEPGRLLAYDVDVSPARDTLKKLDPHVVIGDRYFDVLRGRYDLRALPDGSTELSLSTTYRISTRVNGYGKFWADRTLHDFHGVVLDLLRDRVQAGPITAARG</sequence>
<gene>
    <name evidence="2" type="ORF">ANDO1_4011</name>
    <name evidence="3" type="ORF">ANDO2_3917</name>
</gene>
<proteinExistence type="predicted"/>
<dbReference type="InterPro" id="IPR023393">
    <property type="entry name" value="START-like_dom_sf"/>
</dbReference>
<keyword evidence="1" id="KW-0812">Transmembrane</keyword>
<name>A0A484P317_9ZZZZ</name>